<dbReference type="GO" id="GO:0000160">
    <property type="term" value="P:phosphorelay signal transduction system"/>
    <property type="evidence" value="ECO:0007669"/>
    <property type="project" value="InterPro"/>
</dbReference>
<keyword evidence="1" id="KW-0597">Phosphoprotein</keyword>
<dbReference type="PROSITE" id="PS50110">
    <property type="entry name" value="RESPONSE_REGULATORY"/>
    <property type="match status" value="1"/>
</dbReference>
<keyword evidence="4" id="KW-1185">Reference proteome</keyword>
<feature type="domain" description="Response regulatory" evidence="2">
    <location>
        <begin position="6"/>
        <end position="131"/>
    </location>
</feature>
<dbReference type="InterPro" id="IPR052048">
    <property type="entry name" value="ST_Response_Regulator"/>
</dbReference>
<gene>
    <name evidence="3" type="ORF">H4317_11725</name>
</gene>
<dbReference type="CDD" id="cd17546">
    <property type="entry name" value="REC_hyHK_CKI1_RcsC-like"/>
    <property type="match status" value="1"/>
</dbReference>
<organism evidence="3 4">
    <name type="scientific">Hymenobacter sediminicola</name>
    <dbReference type="NCBI Taxonomy" id="2761579"/>
    <lineage>
        <taxon>Bacteria</taxon>
        <taxon>Pseudomonadati</taxon>
        <taxon>Bacteroidota</taxon>
        <taxon>Cytophagia</taxon>
        <taxon>Cytophagales</taxon>
        <taxon>Hymenobacteraceae</taxon>
        <taxon>Hymenobacter</taxon>
    </lineage>
</organism>
<reference evidence="3 4" key="1">
    <citation type="submission" date="2020-08" db="EMBL/GenBank/DDBJ databases">
        <title>Hymenobacter sp. S2-20-2 genome sequencing.</title>
        <authorList>
            <person name="Jin L."/>
        </authorList>
    </citation>
    <scope>NUCLEOTIDE SEQUENCE [LARGE SCALE GENOMIC DNA]</scope>
    <source>
        <strain evidence="3 4">S2-20-2</strain>
    </source>
</reference>
<dbReference type="KEGG" id="hsk:H4317_11725"/>
<sequence>MPKLSCIILVDDDSTTNYLNHSLLLRLEAADRLLTATNGQHALDLLHQHQPTTAAPDTLILLDVQMPVMDGYSFVETYAQLPASRHSIIVVTLTTPLPSHNITRLKQHNVAGFVHKPLTTEKVHQLLKTYFSHLEPDC</sequence>
<dbReference type="InterPro" id="IPR011006">
    <property type="entry name" value="CheY-like_superfamily"/>
</dbReference>
<evidence type="ECO:0000313" key="4">
    <source>
        <dbReference type="Proteomes" id="UP000515489"/>
    </source>
</evidence>
<dbReference type="EMBL" id="CP060202">
    <property type="protein sequence ID" value="QNH60854.1"/>
    <property type="molecule type" value="Genomic_DNA"/>
</dbReference>
<dbReference type="Gene3D" id="3.40.50.2300">
    <property type="match status" value="1"/>
</dbReference>
<name>A0A7G7W3B1_9BACT</name>
<dbReference type="InterPro" id="IPR001789">
    <property type="entry name" value="Sig_transdc_resp-reg_receiver"/>
</dbReference>
<evidence type="ECO:0000259" key="2">
    <source>
        <dbReference type="PROSITE" id="PS50110"/>
    </source>
</evidence>
<dbReference type="Pfam" id="PF00072">
    <property type="entry name" value="Response_reg"/>
    <property type="match status" value="1"/>
</dbReference>
<evidence type="ECO:0000256" key="1">
    <source>
        <dbReference type="PROSITE-ProRule" id="PRU00169"/>
    </source>
</evidence>
<dbReference type="RefSeq" id="WP_185886785.1">
    <property type="nucleotide sequence ID" value="NZ_CP060202.1"/>
</dbReference>
<evidence type="ECO:0000313" key="3">
    <source>
        <dbReference type="EMBL" id="QNH60854.1"/>
    </source>
</evidence>
<proteinExistence type="predicted"/>
<dbReference type="SUPFAM" id="SSF52172">
    <property type="entry name" value="CheY-like"/>
    <property type="match status" value="1"/>
</dbReference>
<dbReference type="PANTHER" id="PTHR43228:SF1">
    <property type="entry name" value="TWO-COMPONENT RESPONSE REGULATOR ARR22"/>
    <property type="match status" value="1"/>
</dbReference>
<dbReference type="AlphaFoldDB" id="A0A7G7W3B1"/>
<dbReference type="Proteomes" id="UP000515489">
    <property type="component" value="Chromosome"/>
</dbReference>
<feature type="modified residue" description="4-aspartylphosphate" evidence="1">
    <location>
        <position position="63"/>
    </location>
</feature>
<dbReference type="SMART" id="SM00448">
    <property type="entry name" value="REC"/>
    <property type="match status" value="1"/>
</dbReference>
<protein>
    <submittedName>
        <fullName evidence="3">Response regulator</fullName>
    </submittedName>
</protein>
<accession>A0A7G7W3B1</accession>
<dbReference type="PANTHER" id="PTHR43228">
    <property type="entry name" value="TWO-COMPONENT RESPONSE REGULATOR"/>
    <property type="match status" value="1"/>
</dbReference>